<proteinExistence type="predicted"/>
<dbReference type="Pfam" id="PF06075">
    <property type="entry name" value="DUF936"/>
    <property type="match status" value="1"/>
</dbReference>
<protein>
    <recommendedName>
        <fullName evidence="1">DUF936 domain-containing protein</fullName>
    </recommendedName>
</protein>
<gene>
    <name evidence="2" type="ORF">HUJ06_031670</name>
</gene>
<evidence type="ECO:0000259" key="1">
    <source>
        <dbReference type="Pfam" id="PF06075"/>
    </source>
</evidence>
<dbReference type="PANTHER" id="PTHR31928:SF7">
    <property type="entry name" value="FACTOR 1-DELTA, PUTATIVE (DUF936)-RELATED"/>
    <property type="match status" value="1"/>
</dbReference>
<organism evidence="2 3">
    <name type="scientific">Nelumbo nucifera</name>
    <name type="common">Sacred lotus</name>
    <dbReference type="NCBI Taxonomy" id="4432"/>
    <lineage>
        <taxon>Eukaryota</taxon>
        <taxon>Viridiplantae</taxon>
        <taxon>Streptophyta</taxon>
        <taxon>Embryophyta</taxon>
        <taxon>Tracheophyta</taxon>
        <taxon>Spermatophyta</taxon>
        <taxon>Magnoliopsida</taxon>
        <taxon>Proteales</taxon>
        <taxon>Nelumbonaceae</taxon>
        <taxon>Nelumbo</taxon>
    </lineage>
</organism>
<accession>A0A822YFE2</accession>
<reference evidence="2 3" key="1">
    <citation type="journal article" date="2020" name="Mol. Biol. Evol.">
        <title>Distinct Expression and Methylation Patterns for Genes with Different Fates following a Single Whole-Genome Duplication in Flowering Plants.</title>
        <authorList>
            <person name="Shi T."/>
            <person name="Rahmani R.S."/>
            <person name="Gugger P.F."/>
            <person name="Wang M."/>
            <person name="Li H."/>
            <person name="Zhang Y."/>
            <person name="Li Z."/>
            <person name="Wang Q."/>
            <person name="Van de Peer Y."/>
            <person name="Marchal K."/>
            <person name="Chen J."/>
        </authorList>
    </citation>
    <scope>NUCLEOTIDE SEQUENCE [LARGE SCALE GENOMIC DNA]</scope>
    <source>
        <tissue evidence="2">Leaf</tissue>
    </source>
</reference>
<dbReference type="InterPro" id="IPR010341">
    <property type="entry name" value="DUF936_pln"/>
</dbReference>
<evidence type="ECO:0000313" key="3">
    <source>
        <dbReference type="Proteomes" id="UP000607653"/>
    </source>
</evidence>
<name>A0A822YFE2_NELNU</name>
<dbReference type="Proteomes" id="UP000607653">
    <property type="component" value="Unassembled WGS sequence"/>
</dbReference>
<dbReference type="InterPro" id="IPR048297">
    <property type="entry name" value="DUF936_dom_pln"/>
</dbReference>
<evidence type="ECO:0000313" key="2">
    <source>
        <dbReference type="EMBL" id="DAD30201.1"/>
    </source>
</evidence>
<dbReference type="EMBL" id="DUZY01000002">
    <property type="protein sequence ID" value="DAD30201.1"/>
    <property type="molecule type" value="Genomic_DNA"/>
</dbReference>
<dbReference type="PANTHER" id="PTHR31928">
    <property type="entry name" value="EXPRESSED PROTEIN"/>
    <property type="match status" value="1"/>
</dbReference>
<comment type="caution">
    <text evidence="2">The sequence shown here is derived from an EMBL/GenBank/DDBJ whole genome shotgun (WGS) entry which is preliminary data.</text>
</comment>
<dbReference type="AlphaFoldDB" id="A0A822YFE2"/>
<sequence length="101" mass="11093">MASLTPSVLLKLLQHANNKEVKVVIEIVPSLVGGDDMWQSRGFFLKVLDSLHSAYVSILDEDVDLIFSDKIQLGQFVHIVRLDSGSPIPVLRGVKPVPKSS</sequence>
<keyword evidence="3" id="KW-1185">Reference proteome</keyword>
<feature type="domain" description="DUF936" evidence="1">
    <location>
        <begin position="4"/>
        <end position="100"/>
    </location>
</feature>